<dbReference type="PROSITE" id="PS50902">
    <property type="entry name" value="FLAVODOXIN_LIKE"/>
    <property type="match status" value="1"/>
</dbReference>
<evidence type="ECO:0000313" key="4">
    <source>
        <dbReference type="Proteomes" id="UP000071392"/>
    </source>
</evidence>
<keyword evidence="1" id="KW-0285">Flavoprotein</keyword>
<dbReference type="Proteomes" id="UP000071392">
    <property type="component" value="Unassembled WGS sequence"/>
</dbReference>
<proteinExistence type="predicted"/>
<accession>A0A139SST1</accession>
<dbReference type="GO" id="GO:0016491">
    <property type="term" value="F:oxidoreductase activity"/>
    <property type="evidence" value="ECO:0007669"/>
    <property type="project" value="TreeGrafter"/>
</dbReference>
<gene>
    <name evidence="3" type="ORF">AXK12_01525</name>
</gene>
<evidence type="ECO:0000313" key="3">
    <source>
        <dbReference type="EMBL" id="KXU37645.1"/>
    </source>
</evidence>
<reference evidence="3 4" key="1">
    <citation type="submission" date="2016-02" db="EMBL/GenBank/DDBJ databases">
        <authorList>
            <person name="Wen L."/>
            <person name="He K."/>
            <person name="Yang H."/>
        </authorList>
    </citation>
    <scope>NUCLEOTIDE SEQUENCE [LARGE SCALE GENOMIC DNA]</scope>
    <source>
        <strain evidence="3 4">CV41</strain>
    </source>
</reference>
<dbReference type="InterPro" id="IPR029039">
    <property type="entry name" value="Flavoprotein-like_sf"/>
</dbReference>
<dbReference type="PANTHER" id="PTHR19384:SF17">
    <property type="entry name" value="NADPH--CYTOCHROME P450 REDUCTASE"/>
    <property type="match status" value="1"/>
</dbReference>
<dbReference type="OrthoDB" id="9816402at2"/>
<dbReference type="EMBL" id="LSZP01000005">
    <property type="protein sequence ID" value="KXU37645.1"/>
    <property type="molecule type" value="Genomic_DNA"/>
</dbReference>
<evidence type="ECO:0000259" key="2">
    <source>
        <dbReference type="PROSITE" id="PS50902"/>
    </source>
</evidence>
<dbReference type="InterPro" id="IPR001094">
    <property type="entry name" value="Flavdoxin-like"/>
</dbReference>
<evidence type="ECO:0000256" key="1">
    <source>
        <dbReference type="ARBA" id="ARBA00022630"/>
    </source>
</evidence>
<dbReference type="SUPFAM" id="SSF52218">
    <property type="entry name" value="Flavoproteins"/>
    <property type="match status" value="1"/>
</dbReference>
<protein>
    <submittedName>
        <fullName evidence="3">Sulfite reductase subunit alpha</fullName>
    </submittedName>
</protein>
<dbReference type="AlphaFoldDB" id="A0A139SST1"/>
<feature type="domain" description="Flavodoxin-like" evidence="2">
    <location>
        <begin position="5"/>
        <end position="142"/>
    </location>
</feature>
<dbReference type="PANTHER" id="PTHR19384">
    <property type="entry name" value="NITRIC OXIDE SYNTHASE-RELATED"/>
    <property type="match status" value="1"/>
</dbReference>
<dbReference type="GO" id="GO:0050660">
    <property type="term" value="F:flavin adenine dinucleotide binding"/>
    <property type="evidence" value="ECO:0007669"/>
    <property type="project" value="TreeGrafter"/>
</dbReference>
<sequence>MSSDLTIYFGTVTGNAESLAFRAQERAQAAGISATLVNLAEISPDQLITEGHALFVVSTWGDGEPPMDVETFYYDLEASDLDLSNLSYAIFGLGDRDYPIFNGFARNLDERLASFGAQALYERAEADVFFDDTYAEWEAGIFPLLEERLALLATA</sequence>
<dbReference type="PRINTS" id="PR00369">
    <property type="entry name" value="FLAVODOXIN"/>
</dbReference>
<dbReference type="GO" id="GO:0005829">
    <property type="term" value="C:cytosol"/>
    <property type="evidence" value="ECO:0007669"/>
    <property type="project" value="TreeGrafter"/>
</dbReference>
<dbReference type="RefSeq" id="WP_068710897.1">
    <property type="nucleotide sequence ID" value="NZ_LSZP01000005.1"/>
</dbReference>
<dbReference type="GO" id="GO:0010181">
    <property type="term" value="F:FMN binding"/>
    <property type="evidence" value="ECO:0007669"/>
    <property type="project" value="InterPro"/>
</dbReference>
<keyword evidence="4" id="KW-1185">Reference proteome</keyword>
<dbReference type="InterPro" id="IPR008254">
    <property type="entry name" value="Flavodoxin/NO_synth"/>
</dbReference>
<name>A0A139SST1_9BACT</name>
<comment type="caution">
    <text evidence="3">The sequence shown here is derived from an EMBL/GenBank/DDBJ whole genome shotgun (WGS) entry which is preliminary data.</text>
</comment>
<dbReference type="Gene3D" id="3.40.50.360">
    <property type="match status" value="1"/>
</dbReference>
<dbReference type="Pfam" id="PF00258">
    <property type="entry name" value="Flavodoxin_1"/>
    <property type="match status" value="1"/>
</dbReference>
<organism evidence="3 4">
    <name type="scientific">Cephaloticoccus capnophilus</name>
    <dbReference type="NCBI Taxonomy" id="1548208"/>
    <lineage>
        <taxon>Bacteria</taxon>
        <taxon>Pseudomonadati</taxon>
        <taxon>Verrucomicrobiota</taxon>
        <taxon>Opitutia</taxon>
        <taxon>Opitutales</taxon>
        <taxon>Opitutaceae</taxon>
        <taxon>Cephaloticoccus</taxon>
    </lineage>
</organism>
<dbReference type="STRING" id="1548208.AXK12_01525"/>